<evidence type="ECO:0000313" key="2">
    <source>
        <dbReference type="EMBL" id="WAR11793.1"/>
    </source>
</evidence>
<sequence length="417" mass="47076">MASLETHGTSSHIFMKLLEKLDGNQHIKTIRNHLDGLSKTHNEIEEETQSEKFLSWARYEKNIKIIGADVPSGILPSGKDGQLLDVKVFVRNGPDDAVYDNNKAIRDRVARGNSFLQLNSGRTFCVLQAMKKFTGGLGDDDDREAGDMMVWEKYFTKPFKEADHVVSTEKANGEAAHLSCFRLDGQLILCGGSKNVHLLFNTRKDIDLYVESRYRIATEICHSVMDYMEGLSEEARTDILEFLADSRYTAVFEILSPAHQHVVNLPVLKFISWTRCELEPSEKLEHLNVVPPQVGIEIAQCLGLDPISYKIVHMKDLDEHMKKVRQGRNVEGEVLYFLDKQGQVIGLLKKKSELGSKCVKWALHAVEQDTLPMSEVQDLFPVYWSRFLKETDNSDLINVGEEVMISGDQSKEGACAS</sequence>
<name>A0ABY7EP81_MYAAR</name>
<gene>
    <name evidence="2" type="ORF">MAR_025973</name>
</gene>
<accession>A0ABY7EP81</accession>
<dbReference type="InterPro" id="IPR057680">
    <property type="entry name" value="DUF7920"/>
</dbReference>
<keyword evidence="3" id="KW-1185">Reference proteome</keyword>
<dbReference type="PANTHER" id="PTHR38566:SF1">
    <property type="entry name" value="CHROMOSOME UNDETERMINED SCAFFOLD_18, WHOLE GENOME SHOTGUN SEQUENCE"/>
    <property type="match status" value="1"/>
</dbReference>
<protein>
    <recommendedName>
        <fullName evidence="1">DUF7920 domain-containing protein</fullName>
    </recommendedName>
</protein>
<dbReference type="Proteomes" id="UP001164746">
    <property type="component" value="Chromosome 8"/>
</dbReference>
<dbReference type="Pfam" id="PF25536">
    <property type="entry name" value="DUF7920"/>
    <property type="match status" value="1"/>
</dbReference>
<evidence type="ECO:0000259" key="1">
    <source>
        <dbReference type="Pfam" id="PF25536"/>
    </source>
</evidence>
<dbReference type="EMBL" id="CP111019">
    <property type="protein sequence ID" value="WAR11793.1"/>
    <property type="molecule type" value="Genomic_DNA"/>
</dbReference>
<reference evidence="2" key="1">
    <citation type="submission" date="2022-11" db="EMBL/GenBank/DDBJ databases">
        <title>Centuries of genome instability and evolution in soft-shell clam transmissible cancer (bioRxiv).</title>
        <authorList>
            <person name="Hart S.F.M."/>
            <person name="Yonemitsu M.A."/>
            <person name="Giersch R.M."/>
            <person name="Beal B.F."/>
            <person name="Arriagada G."/>
            <person name="Davis B.W."/>
            <person name="Ostrander E.A."/>
            <person name="Goff S.P."/>
            <person name="Metzger M.J."/>
        </authorList>
    </citation>
    <scope>NUCLEOTIDE SEQUENCE</scope>
    <source>
        <strain evidence="2">MELC-2E11</strain>
        <tissue evidence="2">Siphon/mantle</tissue>
    </source>
</reference>
<feature type="domain" description="DUF7920" evidence="1">
    <location>
        <begin position="93"/>
        <end position="352"/>
    </location>
</feature>
<dbReference type="PANTHER" id="PTHR38566">
    <property type="entry name" value="RNA_LIG_T4_1 DOMAIN-CONTAINING PROTEIN"/>
    <property type="match status" value="1"/>
</dbReference>
<evidence type="ECO:0000313" key="3">
    <source>
        <dbReference type="Proteomes" id="UP001164746"/>
    </source>
</evidence>
<proteinExistence type="predicted"/>
<organism evidence="2 3">
    <name type="scientific">Mya arenaria</name>
    <name type="common">Soft-shell clam</name>
    <dbReference type="NCBI Taxonomy" id="6604"/>
    <lineage>
        <taxon>Eukaryota</taxon>
        <taxon>Metazoa</taxon>
        <taxon>Spiralia</taxon>
        <taxon>Lophotrochozoa</taxon>
        <taxon>Mollusca</taxon>
        <taxon>Bivalvia</taxon>
        <taxon>Autobranchia</taxon>
        <taxon>Heteroconchia</taxon>
        <taxon>Euheterodonta</taxon>
        <taxon>Imparidentia</taxon>
        <taxon>Neoheterodontei</taxon>
        <taxon>Myida</taxon>
        <taxon>Myoidea</taxon>
        <taxon>Myidae</taxon>
        <taxon>Mya</taxon>
    </lineage>
</organism>